<keyword evidence="2" id="KW-1185">Reference proteome</keyword>
<accession>A0ABQ9I8F5</accession>
<evidence type="ECO:0000313" key="1">
    <source>
        <dbReference type="EMBL" id="KAJ8892948.1"/>
    </source>
</evidence>
<name>A0ABQ9I8F5_9NEOP</name>
<evidence type="ECO:0000313" key="2">
    <source>
        <dbReference type="Proteomes" id="UP001159363"/>
    </source>
</evidence>
<protein>
    <submittedName>
        <fullName evidence="1">Uncharacterized protein</fullName>
    </submittedName>
</protein>
<gene>
    <name evidence="1" type="ORF">PR048_005529</name>
</gene>
<organism evidence="1 2">
    <name type="scientific">Dryococelus australis</name>
    <dbReference type="NCBI Taxonomy" id="614101"/>
    <lineage>
        <taxon>Eukaryota</taxon>
        <taxon>Metazoa</taxon>
        <taxon>Ecdysozoa</taxon>
        <taxon>Arthropoda</taxon>
        <taxon>Hexapoda</taxon>
        <taxon>Insecta</taxon>
        <taxon>Pterygota</taxon>
        <taxon>Neoptera</taxon>
        <taxon>Polyneoptera</taxon>
        <taxon>Phasmatodea</taxon>
        <taxon>Verophasmatodea</taxon>
        <taxon>Anareolatae</taxon>
        <taxon>Phasmatidae</taxon>
        <taxon>Eurycanthinae</taxon>
        <taxon>Dryococelus</taxon>
    </lineage>
</organism>
<dbReference type="EMBL" id="JARBHB010000002">
    <property type="protein sequence ID" value="KAJ8892948.1"/>
    <property type="molecule type" value="Genomic_DNA"/>
</dbReference>
<proteinExistence type="predicted"/>
<dbReference type="Proteomes" id="UP001159363">
    <property type="component" value="Chromosome 2"/>
</dbReference>
<comment type="caution">
    <text evidence="1">The sequence shown here is derived from an EMBL/GenBank/DDBJ whole genome shotgun (WGS) entry which is preliminary data.</text>
</comment>
<reference evidence="1 2" key="1">
    <citation type="submission" date="2023-02" db="EMBL/GenBank/DDBJ databases">
        <title>LHISI_Scaffold_Assembly.</title>
        <authorList>
            <person name="Stuart O.P."/>
            <person name="Cleave R."/>
            <person name="Magrath M.J.L."/>
            <person name="Mikheyev A.S."/>
        </authorList>
    </citation>
    <scope>NUCLEOTIDE SEQUENCE [LARGE SCALE GENOMIC DNA]</scope>
    <source>
        <strain evidence="1">Daus_M_001</strain>
        <tissue evidence="1">Leg muscle</tissue>
    </source>
</reference>
<sequence>MCHIENLSSVGLTLDFSHHILSCILDRPTRVLWNASKQVLWYMKGTSDKKLVYQKCPDKGSQVITFAGAEWGSDNMDCKSVSGCGNLVLPHTIALMQM</sequence>